<dbReference type="InterPro" id="IPR002104">
    <property type="entry name" value="Integrase_catalytic"/>
</dbReference>
<evidence type="ECO:0000313" key="5">
    <source>
        <dbReference type="EMBL" id="BCK81584.1"/>
    </source>
</evidence>
<dbReference type="InterPro" id="IPR028259">
    <property type="entry name" value="AP2-like_int_N"/>
</dbReference>
<dbReference type="PANTHER" id="PTHR30349">
    <property type="entry name" value="PHAGE INTEGRASE-RELATED"/>
    <property type="match status" value="1"/>
</dbReference>
<reference evidence="5" key="1">
    <citation type="submission" date="2020-09" db="EMBL/GenBank/DDBJ databases">
        <title>New species isolated from human feces.</title>
        <authorList>
            <person name="Kitahara M."/>
            <person name="Shigeno Y."/>
            <person name="Shime M."/>
            <person name="Matsumoto Y."/>
            <person name="Nakamura S."/>
            <person name="Motooka D."/>
            <person name="Fukuoka S."/>
            <person name="Nishikawa H."/>
            <person name="Benno Y."/>
        </authorList>
    </citation>
    <scope>NUCLEOTIDE SEQUENCE</scope>
    <source>
        <strain evidence="5">MM50</strain>
    </source>
</reference>
<dbReference type="Pfam" id="PF14657">
    <property type="entry name" value="Arm-DNA-bind_4"/>
    <property type="match status" value="1"/>
</dbReference>
<keyword evidence="2" id="KW-0238">DNA-binding</keyword>
<dbReference type="KEGG" id="vcop:MM50RIKEN_13470"/>
<dbReference type="InterPro" id="IPR011010">
    <property type="entry name" value="DNA_brk_join_enz"/>
</dbReference>
<evidence type="ECO:0000313" key="6">
    <source>
        <dbReference type="Proteomes" id="UP000681035"/>
    </source>
</evidence>
<protein>
    <recommendedName>
        <fullName evidence="4">Tyr recombinase domain-containing protein</fullName>
    </recommendedName>
</protein>
<dbReference type="PROSITE" id="PS51898">
    <property type="entry name" value="TYR_RECOMBINASE"/>
    <property type="match status" value="1"/>
</dbReference>
<dbReference type="Gene3D" id="1.10.150.130">
    <property type="match status" value="1"/>
</dbReference>
<proteinExistence type="inferred from homology"/>
<dbReference type="GO" id="GO:0006310">
    <property type="term" value="P:DNA recombination"/>
    <property type="evidence" value="ECO:0007669"/>
    <property type="project" value="UniProtKB-KW"/>
</dbReference>
<dbReference type="GO" id="GO:0015074">
    <property type="term" value="P:DNA integration"/>
    <property type="evidence" value="ECO:0007669"/>
    <property type="project" value="InterPro"/>
</dbReference>
<dbReference type="Gene3D" id="1.10.443.10">
    <property type="entry name" value="Intergrase catalytic core"/>
    <property type="match status" value="1"/>
</dbReference>
<evidence type="ECO:0000259" key="4">
    <source>
        <dbReference type="PROSITE" id="PS51898"/>
    </source>
</evidence>
<keyword evidence="6" id="KW-1185">Reference proteome</keyword>
<dbReference type="RefSeq" id="WP_213540350.1">
    <property type="nucleotide sequence ID" value="NZ_AP023418.1"/>
</dbReference>
<dbReference type="InterPro" id="IPR050090">
    <property type="entry name" value="Tyrosine_recombinase_XerCD"/>
</dbReference>
<dbReference type="InterPro" id="IPR013762">
    <property type="entry name" value="Integrase-like_cat_sf"/>
</dbReference>
<dbReference type="PANTHER" id="PTHR30349:SF41">
    <property type="entry name" value="INTEGRASE_RECOMBINASE PROTEIN MJ0367-RELATED"/>
    <property type="match status" value="1"/>
</dbReference>
<accession>A0A810Q0Y2</accession>
<gene>
    <name evidence="5" type="ORF">MM50RIKEN_13470</name>
</gene>
<name>A0A810Q0Y2_9FIRM</name>
<organism evidence="5 6">
    <name type="scientific">Vescimonas coprocola</name>
    <dbReference type="NCBI Taxonomy" id="2714355"/>
    <lineage>
        <taxon>Bacteria</taxon>
        <taxon>Bacillati</taxon>
        <taxon>Bacillota</taxon>
        <taxon>Clostridia</taxon>
        <taxon>Eubacteriales</taxon>
        <taxon>Oscillospiraceae</taxon>
        <taxon>Vescimonas</taxon>
    </lineage>
</organism>
<sequence>MVCRKCRTALPDGSKYCLSCGAKQDITRRPRSRGNGTGSVYQLPSKTWIAVRICGWYTAEDGSIHRKTRSKSGFRTKKEALEYLPLLAVTPAQERSRHITYKELYDKWYPTHRAGESTLGCYRAAIKHFRPLWSAQLADIDVDDLQECMDDCPAGKRTRENMKALCGLLYKYAIPRHLATLNLGEYLIVGGGVSEEKRALPMEAVQALQQAGASIPYGEYIVAQCYLGFRPSELLALDIEDYDPRLRSFVGGAKTEAGRSRIVTISPKIQPIIDRLVGGRTSGPVFVSASGGRLSLRDYRTAFYAALDAIGFDNPMEESNGVIRHRYTPHSCRHTFATLLKDVPAPDKDKLRLIGHTSAEMLRHYQDVDVDSLRRITDAL</sequence>
<dbReference type="EMBL" id="AP023418">
    <property type="protein sequence ID" value="BCK81584.1"/>
    <property type="molecule type" value="Genomic_DNA"/>
</dbReference>
<dbReference type="GO" id="GO:0003677">
    <property type="term" value="F:DNA binding"/>
    <property type="evidence" value="ECO:0007669"/>
    <property type="project" value="UniProtKB-KW"/>
</dbReference>
<dbReference type="AlphaFoldDB" id="A0A810Q0Y2"/>
<evidence type="ECO:0000256" key="3">
    <source>
        <dbReference type="ARBA" id="ARBA00023172"/>
    </source>
</evidence>
<dbReference type="SUPFAM" id="SSF56349">
    <property type="entry name" value="DNA breaking-rejoining enzymes"/>
    <property type="match status" value="1"/>
</dbReference>
<dbReference type="Proteomes" id="UP000681035">
    <property type="component" value="Chromosome"/>
</dbReference>
<evidence type="ECO:0000256" key="2">
    <source>
        <dbReference type="ARBA" id="ARBA00023125"/>
    </source>
</evidence>
<comment type="similarity">
    <text evidence="1">Belongs to the 'phage' integrase family.</text>
</comment>
<feature type="domain" description="Tyr recombinase" evidence="4">
    <location>
        <begin position="195"/>
        <end position="378"/>
    </location>
</feature>
<keyword evidence="3" id="KW-0233">DNA recombination</keyword>
<evidence type="ECO:0000256" key="1">
    <source>
        <dbReference type="ARBA" id="ARBA00008857"/>
    </source>
</evidence>
<dbReference type="InterPro" id="IPR010998">
    <property type="entry name" value="Integrase_recombinase_N"/>
</dbReference>
<dbReference type="Pfam" id="PF00589">
    <property type="entry name" value="Phage_integrase"/>
    <property type="match status" value="1"/>
</dbReference>